<keyword evidence="2" id="KW-1185">Reference proteome</keyword>
<proteinExistence type="predicted"/>
<reference evidence="1 2" key="1">
    <citation type="submission" date="2024-06" db="EMBL/GenBank/DDBJ databases">
        <title>Genomic Encyclopedia of Type Strains, Phase IV (KMG-IV): sequencing the most valuable type-strain genomes for metagenomic binning, comparative biology and taxonomic classification.</title>
        <authorList>
            <person name="Goeker M."/>
        </authorList>
    </citation>
    <scope>NUCLEOTIDE SEQUENCE [LARGE SCALE GENOMIC DNA]</scope>
    <source>
        <strain evidence="1 2">DSM 28102</strain>
    </source>
</reference>
<sequence length="35" mass="3776">MLSNATPVRAVESIGASFTDMVQTGIVTRDWFAGF</sequence>
<dbReference type="Proteomes" id="UP001549164">
    <property type="component" value="Unassembled WGS sequence"/>
</dbReference>
<dbReference type="EMBL" id="JBEPLY010000019">
    <property type="protein sequence ID" value="MET3602009.1"/>
    <property type="molecule type" value="Genomic_DNA"/>
</dbReference>
<accession>A0ABV2IGS1</accession>
<comment type="caution">
    <text evidence="1">The sequence shown here is derived from an EMBL/GenBank/DDBJ whole genome shotgun (WGS) entry which is preliminary data.</text>
</comment>
<evidence type="ECO:0000313" key="1">
    <source>
        <dbReference type="EMBL" id="MET3602009.1"/>
    </source>
</evidence>
<name>A0ABV2IGS1_9HYPH</name>
<gene>
    <name evidence="1" type="ORF">ABID12_003975</name>
</gene>
<protein>
    <submittedName>
        <fullName evidence="1">Uncharacterized protein</fullName>
    </submittedName>
</protein>
<organism evidence="1 2">
    <name type="scientific">Martelella mangrovi</name>
    <dbReference type="NCBI Taxonomy" id="1397477"/>
    <lineage>
        <taxon>Bacteria</taxon>
        <taxon>Pseudomonadati</taxon>
        <taxon>Pseudomonadota</taxon>
        <taxon>Alphaproteobacteria</taxon>
        <taxon>Hyphomicrobiales</taxon>
        <taxon>Aurantimonadaceae</taxon>
        <taxon>Martelella</taxon>
    </lineage>
</organism>
<evidence type="ECO:0000313" key="2">
    <source>
        <dbReference type="Proteomes" id="UP001549164"/>
    </source>
</evidence>